<dbReference type="Gene3D" id="3.30.70.360">
    <property type="match status" value="1"/>
</dbReference>
<evidence type="ECO:0000313" key="2">
    <source>
        <dbReference type="EMBL" id="MCT2042207.1"/>
    </source>
</evidence>
<dbReference type="InterPro" id="IPR011650">
    <property type="entry name" value="Peptidase_M20_dimer"/>
</dbReference>
<dbReference type="NCBIfam" id="TIGR01891">
    <property type="entry name" value="amidohydrolases"/>
    <property type="match status" value="1"/>
</dbReference>
<dbReference type="Gene3D" id="3.40.630.10">
    <property type="entry name" value="Zn peptidases"/>
    <property type="match status" value="1"/>
</dbReference>
<protein>
    <submittedName>
        <fullName evidence="2">M20 family metallopeptidase</fullName>
    </submittedName>
</protein>
<dbReference type="PANTHER" id="PTHR11014">
    <property type="entry name" value="PEPTIDASE M20 FAMILY MEMBER"/>
    <property type="match status" value="1"/>
</dbReference>
<dbReference type="Pfam" id="PF01546">
    <property type="entry name" value="Peptidase_M20"/>
    <property type="match status" value="1"/>
</dbReference>
<sequence length="403" mass="43309">MNLTDTARQIEAELIALRRELHCHPEPGLELPWTQRRLLDELEQLPVEVTLGTTSSSITAVLRGGAVTVAPAPAVLIRGDMDALPVTEDTALSFASEIPGAMHACGHDLHMTMAVGAAKILAAHRKELVGDVVFMFQPGEEGHDGAQRMLDEGVLDASGTRVSAAYALHVFSSQIPHGKFMVREGAVMSASDTVIFRVRGKGGHGSTPHRAIDPISASAAMIHSLHQMVTREISPFRPVVLSFGAINGGHIENVIPDVVEVKATVRSFDDETRRHMQEAIIRVLRGVAEAHRVDVEIDYTLLYPPTVNAAEECELAREVITELFGEDRVLTAVEPMSASEDFSKVLAKVPGIFIPIGAGHPDVEVEDGPFNHAPQADFTEGILWEGAALLAGLASARLARLVG</sequence>
<proteinExistence type="predicted"/>
<dbReference type="InterPro" id="IPR002933">
    <property type="entry name" value="Peptidase_M20"/>
</dbReference>
<dbReference type="Pfam" id="PF07687">
    <property type="entry name" value="M20_dimer"/>
    <property type="match status" value="1"/>
</dbReference>
<dbReference type="EMBL" id="JALXSQ010000005">
    <property type="protein sequence ID" value="MCT2042207.1"/>
    <property type="molecule type" value="Genomic_DNA"/>
</dbReference>
<feature type="domain" description="Peptidase M20 dimerisation" evidence="1">
    <location>
        <begin position="194"/>
        <end position="288"/>
    </location>
</feature>
<dbReference type="PIRSF" id="PIRSF005962">
    <property type="entry name" value="Pept_M20D_amidohydro"/>
    <property type="match status" value="1"/>
</dbReference>
<dbReference type="PANTHER" id="PTHR11014:SF63">
    <property type="entry name" value="METALLOPEPTIDASE, PUTATIVE (AFU_ORTHOLOGUE AFUA_6G09600)-RELATED"/>
    <property type="match status" value="1"/>
</dbReference>
<reference evidence="2 3" key="1">
    <citation type="submission" date="2022-04" db="EMBL/GenBank/DDBJ databases">
        <title>Human microbiome associated bacterial genomes.</title>
        <authorList>
            <person name="Sandstrom S."/>
            <person name="Salamzade R."/>
            <person name="Kalan L.R."/>
        </authorList>
    </citation>
    <scope>NUCLEOTIDE SEQUENCE [LARGE SCALE GENOMIC DNA]</scope>
    <source>
        <strain evidence="3">p3-SID1799</strain>
    </source>
</reference>
<keyword evidence="3" id="KW-1185">Reference proteome</keyword>
<gene>
    <name evidence="2" type="ORF">M3D15_02460</name>
</gene>
<dbReference type="SUPFAM" id="SSF55031">
    <property type="entry name" value="Bacterial exopeptidase dimerisation domain"/>
    <property type="match status" value="1"/>
</dbReference>
<name>A0ABT2HV72_9MICO</name>
<organism evidence="2 3">
    <name type="scientific">Pseudoclavibacter albus</name>
    <dbReference type="NCBI Taxonomy" id="272241"/>
    <lineage>
        <taxon>Bacteria</taxon>
        <taxon>Bacillati</taxon>
        <taxon>Actinomycetota</taxon>
        <taxon>Actinomycetes</taxon>
        <taxon>Micrococcales</taxon>
        <taxon>Microbacteriaceae</taxon>
        <taxon>Pseudoclavibacter</taxon>
    </lineage>
</organism>
<dbReference type="SUPFAM" id="SSF53187">
    <property type="entry name" value="Zn-dependent exopeptidases"/>
    <property type="match status" value="1"/>
</dbReference>
<dbReference type="Proteomes" id="UP001525379">
    <property type="component" value="Unassembled WGS sequence"/>
</dbReference>
<accession>A0ABT2HV72</accession>
<dbReference type="CDD" id="cd03886">
    <property type="entry name" value="M20_Acy1"/>
    <property type="match status" value="1"/>
</dbReference>
<evidence type="ECO:0000259" key="1">
    <source>
        <dbReference type="Pfam" id="PF07687"/>
    </source>
</evidence>
<dbReference type="InterPro" id="IPR017439">
    <property type="entry name" value="Amidohydrolase"/>
</dbReference>
<evidence type="ECO:0000313" key="3">
    <source>
        <dbReference type="Proteomes" id="UP001525379"/>
    </source>
</evidence>
<dbReference type="RefSeq" id="WP_260103820.1">
    <property type="nucleotide sequence ID" value="NZ_JALXSQ010000005.1"/>
</dbReference>
<comment type="caution">
    <text evidence="2">The sequence shown here is derived from an EMBL/GenBank/DDBJ whole genome shotgun (WGS) entry which is preliminary data.</text>
</comment>
<dbReference type="InterPro" id="IPR036264">
    <property type="entry name" value="Bact_exopeptidase_dim_dom"/>
</dbReference>